<sequence>MGKLTNSMVNALHEPGRYADGEGLYLRISPAGGRRWVLRIQIHHTRNDITIGDARHISLKNARLEAAALRAQVAKGGDPAAERRKAKKKIPRFEEAARRAHAEMCKGWKNGKHQQQWIKTLELYAFPKLGKRTVDKIDGPMIRDVLAEIWLDIPETARRVRQRIGAVLDWCCAKGLRDSEAPMRSLARGLPRQPKRKGHFAALPHFEVPAFLDTLRAKPMSAGTLALELLILTAVRSGEVRHAVWSEVDDDLTIWTIPAERMKMGIEHIVPLSRQAADVLRRARHLSIDDNPYIFPGPISGAALTDMALLELVRGMDVPVTVHGFRSSFRDWVADETETADEVAEACLAHSIGNKTKAAYLRTDFFRKRRALMQLWADHCLPSARIVAMPAQPVATIQQTPVPVRNAATLPPLRRHAYR</sequence>
<dbReference type="Gene3D" id="1.10.150.130">
    <property type="match status" value="1"/>
</dbReference>
<organism evidence="6 7">
    <name type="scientific">Novosphingobium capsulatum</name>
    <dbReference type="NCBI Taxonomy" id="13688"/>
    <lineage>
        <taxon>Bacteria</taxon>
        <taxon>Pseudomonadati</taxon>
        <taxon>Pseudomonadota</taxon>
        <taxon>Alphaproteobacteria</taxon>
        <taxon>Sphingomonadales</taxon>
        <taxon>Sphingomonadaceae</taxon>
        <taxon>Novosphingobium</taxon>
    </lineage>
</organism>
<name>A0ABU1MLL9_9SPHN</name>
<dbReference type="Gene3D" id="3.30.160.390">
    <property type="entry name" value="Integrase, DNA-binding domain"/>
    <property type="match status" value="1"/>
</dbReference>
<dbReference type="PANTHER" id="PTHR30629">
    <property type="entry name" value="PROPHAGE INTEGRASE"/>
    <property type="match status" value="1"/>
</dbReference>
<dbReference type="EMBL" id="JAVDRD010000005">
    <property type="protein sequence ID" value="MDR6511233.1"/>
    <property type="molecule type" value="Genomic_DNA"/>
</dbReference>
<evidence type="ECO:0000313" key="7">
    <source>
        <dbReference type="Proteomes" id="UP001184150"/>
    </source>
</evidence>
<keyword evidence="4" id="KW-0233">DNA recombination</keyword>
<dbReference type="Gene3D" id="1.10.443.10">
    <property type="entry name" value="Intergrase catalytic core"/>
    <property type="match status" value="1"/>
</dbReference>
<evidence type="ECO:0000256" key="1">
    <source>
        <dbReference type="ARBA" id="ARBA00008857"/>
    </source>
</evidence>
<evidence type="ECO:0000256" key="3">
    <source>
        <dbReference type="ARBA" id="ARBA00023125"/>
    </source>
</evidence>
<proteinExistence type="inferred from homology"/>
<feature type="domain" description="Tyr recombinase" evidence="5">
    <location>
        <begin position="198"/>
        <end position="373"/>
    </location>
</feature>
<dbReference type="InterPro" id="IPR025166">
    <property type="entry name" value="Integrase_DNA_bind_dom"/>
</dbReference>
<evidence type="ECO:0000313" key="6">
    <source>
        <dbReference type="EMBL" id="MDR6511233.1"/>
    </source>
</evidence>
<dbReference type="Proteomes" id="UP001184150">
    <property type="component" value="Unassembled WGS sequence"/>
</dbReference>
<dbReference type="SUPFAM" id="SSF56349">
    <property type="entry name" value="DNA breaking-rejoining enzymes"/>
    <property type="match status" value="1"/>
</dbReference>
<reference evidence="6 7" key="1">
    <citation type="submission" date="2023-07" db="EMBL/GenBank/DDBJ databases">
        <title>Sorghum-associated microbial communities from plants grown in Nebraska, USA.</title>
        <authorList>
            <person name="Schachtman D."/>
        </authorList>
    </citation>
    <scope>NUCLEOTIDE SEQUENCE [LARGE SCALE GENOMIC DNA]</scope>
    <source>
        <strain evidence="6 7">DS1027</strain>
    </source>
</reference>
<protein>
    <submittedName>
        <fullName evidence="6">Integrase</fullName>
    </submittedName>
</protein>
<dbReference type="InterPro" id="IPR010998">
    <property type="entry name" value="Integrase_recombinase_N"/>
</dbReference>
<dbReference type="InterPro" id="IPR011010">
    <property type="entry name" value="DNA_brk_join_enz"/>
</dbReference>
<dbReference type="PANTHER" id="PTHR30629:SF2">
    <property type="entry name" value="PROPHAGE INTEGRASE INTS-RELATED"/>
    <property type="match status" value="1"/>
</dbReference>
<evidence type="ECO:0000256" key="2">
    <source>
        <dbReference type="ARBA" id="ARBA00022908"/>
    </source>
</evidence>
<dbReference type="Pfam" id="PF00589">
    <property type="entry name" value="Phage_integrase"/>
    <property type="match status" value="1"/>
</dbReference>
<evidence type="ECO:0000256" key="4">
    <source>
        <dbReference type="ARBA" id="ARBA00023172"/>
    </source>
</evidence>
<dbReference type="InterPro" id="IPR038488">
    <property type="entry name" value="Integrase_DNA-bd_sf"/>
</dbReference>
<dbReference type="InterPro" id="IPR053876">
    <property type="entry name" value="Phage_int_M"/>
</dbReference>
<dbReference type="InterPro" id="IPR013762">
    <property type="entry name" value="Integrase-like_cat_sf"/>
</dbReference>
<dbReference type="RefSeq" id="WP_309805168.1">
    <property type="nucleotide sequence ID" value="NZ_JAVDRD010000005.1"/>
</dbReference>
<dbReference type="InterPro" id="IPR002104">
    <property type="entry name" value="Integrase_catalytic"/>
</dbReference>
<keyword evidence="3" id="KW-0238">DNA-binding</keyword>
<accession>A0ABU1MLL9</accession>
<keyword evidence="2" id="KW-0229">DNA integration</keyword>
<keyword evidence="7" id="KW-1185">Reference proteome</keyword>
<dbReference type="InterPro" id="IPR050808">
    <property type="entry name" value="Phage_Integrase"/>
</dbReference>
<evidence type="ECO:0000259" key="5">
    <source>
        <dbReference type="PROSITE" id="PS51898"/>
    </source>
</evidence>
<gene>
    <name evidence="6" type="ORF">J2792_002105</name>
</gene>
<dbReference type="CDD" id="cd00801">
    <property type="entry name" value="INT_P4_C"/>
    <property type="match status" value="1"/>
</dbReference>
<dbReference type="Pfam" id="PF13356">
    <property type="entry name" value="Arm-DNA-bind_3"/>
    <property type="match status" value="1"/>
</dbReference>
<dbReference type="Pfam" id="PF22022">
    <property type="entry name" value="Phage_int_M"/>
    <property type="match status" value="1"/>
</dbReference>
<comment type="caution">
    <text evidence="6">The sequence shown here is derived from an EMBL/GenBank/DDBJ whole genome shotgun (WGS) entry which is preliminary data.</text>
</comment>
<dbReference type="PROSITE" id="PS51898">
    <property type="entry name" value="TYR_RECOMBINASE"/>
    <property type="match status" value="1"/>
</dbReference>
<comment type="similarity">
    <text evidence="1">Belongs to the 'phage' integrase family.</text>
</comment>